<dbReference type="EMBL" id="CAJPDR010000151">
    <property type="protein sequence ID" value="CAF9921990.1"/>
    <property type="molecule type" value="Genomic_DNA"/>
</dbReference>
<keyword evidence="3" id="KW-1185">Reference proteome</keyword>
<feature type="compositionally biased region" description="Basic and acidic residues" evidence="1">
    <location>
        <begin position="31"/>
        <end position="40"/>
    </location>
</feature>
<evidence type="ECO:0000313" key="3">
    <source>
        <dbReference type="Proteomes" id="UP000664203"/>
    </source>
</evidence>
<accession>A0A8H3FE74</accession>
<feature type="compositionally biased region" description="Polar residues" evidence="1">
    <location>
        <begin position="1"/>
        <end position="14"/>
    </location>
</feature>
<organism evidence="2 3">
    <name type="scientific">Alectoria fallacina</name>
    <dbReference type="NCBI Taxonomy" id="1903189"/>
    <lineage>
        <taxon>Eukaryota</taxon>
        <taxon>Fungi</taxon>
        <taxon>Dikarya</taxon>
        <taxon>Ascomycota</taxon>
        <taxon>Pezizomycotina</taxon>
        <taxon>Lecanoromycetes</taxon>
        <taxon>OSLEUM clade</taxon>
        <taxon>Lecanoromycetidae</taxon>
        <taxon>Lecanorales</taxon>
        <taxon>Lecanorineae</taxon>
        <taxon>Parmeliaceae</taxon>
        <taxon>Alectoria</taxon>
    </lineage>
</organism>
<sequence>MSRNAQPDQKWANNQEKEDSQGQGFDEMEIDNNKNDGELDSKLMEATKKMGIKPPDEVKNDLNWAEIYSHKYWQSSGPSSSRQ</sequence>
<protein>
    <submittedName>
        <fullName evidence="2">Uncharacterized protein</fullName>
    </submittedName>
</protein>
<gene>
    <name evidence="2" type="ORF">ALECFALPRED_001990</name>
</gene>
<name>A0A8H3FE74_9LECA</name>
<reference evidence="2" key="1">
    <citation type="submission" date="2021-03" db="EMBL/GenBank/DDBJ databases">
        <authorList>
            <person name="Tagirdzhanova G."/>
        </authorList>
    </citation>
    <scope>NUCLEOTIDE SEQUENCE</scope>
</reference>
<evidence type="ECO:0000256" key="1">
    <source>
        <dbReference type="SAM" id="MobiDB-lite"/>
    </source>
</evidence>
<feature type="region of interest" description="Disordered" evidence="1">
    <location>
        <begin position="1"/>
        <end position="40"/>
    </location>
</feature>
<dbReference type="AlphaFoldDB" id="A0A8H3FE74"/>
<dbReference type="OrthoDB" id="5433065at2759"/>
<comment type="caution">
    <text evidence="2">The sequence shown here is derived from an EMBL/GenBank/DDBJ whole genome shotgun (WGS) entry which is preliminary data.</text>
</comment>
<evidence type="ECO:0000313" key="2">
    <source>
        <dbReference type="EMBL" id="CAF9921990.1"/>
    </source>
</evidence>
<proteinExistence type="predicted"/>
<dbReference type="Proteomes" id="UP000664203">
    <property type="component" value="Unassembled WGS sequence"/>
</dbReference>